<dbReference type="InterPro" id="IPR017850">
    <property type="entry name" value="Alkaline_phosphatase_core_sf"/>
</dbReference>
<dbReference type="HOGENOM" id="CLU_017500_0_0_9"/>
<reference evidence="2" key="1">
    <citation type="submission" date="2011-12" db="EMBL/GenBank/DDBJ databases">
        <title>Complete sequence of Clostridium clariflavum DSM 19732.</title>
        <authorList>
            <consortium name="US DOE Joint Genome Institute"/>
            <person name="Lucas S."/>
            <person name="Han J."/>
            <person name="Lapidus A."/>
            <person name="Cheng J.-F."/>
            <person name="Goodwin L."/>
            <person name="Pitluck S."/>
            <person name="Peters L."/>
            <person name="Teshima H."/>
            <person name="Detter J.C."/>
            <person name="Han C."/>
            <person name="Tapia R."/>
            <person name="Land M."/>
            <person name="Hauser L."/>
            <person name="Kyrpides N."/>
            <person name="Ivanova N."/>
            <person name="Pagani I."/>
            <person name="Kitzmiller T."/>
            <person name="Lynd L."/>
            <person name="Izquierdo J."/>
            <person name="Woyke T."/>
        </authorList>
    </citation>
    <scope>NUCLEOTIDE SEQUENCE [LARGE SCALE GENOMIC DNA]</scope>
    <source>
        <strain evidence="2">DSM 19732 / NBRC 101661 / EBR45</strain>
    </source>
</reference>
<protein>
    <submittedName>
        <fullName evidence="1">TIGR02687 family protein</fullName>
    </submittedName>
</protein>
<dbReference type="InterPro" id="IPR014060">
    <property type="entry name" value="PglZ"/>
</dbReference>
<dbReference type="KEGG" id="ccl:Clocl_0254"/>
<dbReference type="RefSeq" id="WP_014253630.1">
    <property type="nucleotide sequence ID" value="NC_016627.1"/>
</dbReference>
<name>G8M154_ACECE</name>
<dbReference type="AlphaFoldDB" id="G8M154"/>
<keyword evidence="2" id="KW-1185">Reference proteome</keyword>
<accession>G8M154</accession>
<dbReference type="EMBL" id="CP003065">
    <property type="protein sequence ID" value="AEV66995.1"/>
    <property type="molecule type" value="Genomic_DNA"/>
</dbReference>
<evidence type="ECO:0000313" key="2">
    <source>
        <dbReference type="Proteomes" id="UP000005435"/>
    </source>
</evidence>
<dbReference type="SUPFAM" id="SSF53649">
    <property type="entry name" value="Alkaline phosphatase-like"/>
    <property type="match status" value="1"/>
</dbReference>
<gene>
    <name evidence="1" type="ordered locus">Clocl_0254</name>
</gene>
<dbReference type="eggNOG" id="COG1524">
    <property type="taxonomic scope" value="Bacteria"/>
</dbReference>
<dbReference type="Pfam" id="PF08665">
    <property type="entry name" value="PglZ"/>
    <property type="match status" value="1"/>
</dbReference>
<reference evidence="1 2" key="2">
    <citation type="journal article" date="2012" name="Stand. Genomic Sci.">
        <title>Complete Genome Sequence of Clostridium clariflavum DSM 19732.</title>
        <authorList>
            <person name="Izquierdo J.A."/>
            <person name="Goodwin L."/>
            <person name="Davenport K.W."/>
            <person name="Teshima H."/>
            <person name="Bruce D."/>
            <person name="Detter C."/>
            <person name="Tapia R."/>
            <person name="Han S."/>
            <person name="Land M."/>
            <person name="Hauser L."/>
            <person name="Jeffries C.D."/>
            <person name="Han J."/>
            <person name="Pitluck S."/>
            <person name="Nolan M."/>
            <person name="Chen A."/>
            <person name="Huntemann M."/>
            <person name="Mavromatis K."/>
            <person name="Mikhailova N."/>
            <person name="Liolios K."/>
            <person name="Woyke T."/>
            <person name="Lynd L.R."/>
        </authorList>
    </citation>
    <scope>NUCLEOTIDE SEQUENCE [LARGE SCALE GENOMIC DNA]</scope>
    <source>
        <strain evidence="2">DSM 19732 / NBRC 101661 / EBR45</strain>
    </source>
</reference>
<dbReference type="STRING" id="720554.Clocl_0254"/>
<evidence type="ECO:0000313" key="1">
    <source>
        <dbReference type="EMBL" id="AEV66995.1"/>
    </source>
</evidence>
<proteinExistence type="predicted"/>
<organism evidence="1 2">
    <name type="scientific">Acetivibrio clariflavus (strain DSM 19732 / NBRC 101661 / EBR45)</name>
    <name type="common">Clostridium clariflavum</name>
    <dbReference type="NCBI Taxonomy" id="720554"/>
    <lineage>
        <taxon>Bacteria</taxon>
        <taxon>Bacillati</taxon>
        <taxon>Bacillota</taxon>
        <taxon>Clostridia</taxon>
        <taxon>Eubacteriales</taxon>
        <taxon>Oscillospiraceae</taxon>
        <taxon>Acetivibrio</taxon>
    </lineage>
</organism>
<dbReference type="OrthoDB" id="9769734at2"/>
<dbReference type="NCBIfam" id="TIGR02687">
    <property type="entry name" value="BREX-1 system phosphatase PglZ type A"/>
    <property type="match status" value="1"/>
</dbReference>
<dbReference type="Proteomes" id="UP000005435">
    <property type="component" value="Chromosome"/>
</dbReference>
<sequence length="853" mass="100896">MDLKQIKTLLEDTFNKELSEGEKRHIVFWYDDNGEFKEDIDELNLENAKILKLNNNNNFFVKYQLEKADTESNYLIYAPFGKPSPRENYLLDILKYSMEFSTDKATVIMRDLNISDDSLKSTFRKYIKFFNNKDRYRIFKGYEIERYTEEIVDMSVLSALCRLPYPDFDEVLRVLLMEEDLENNKHLEAIEKFGRLDVLWKLVDKYYGYSDNEPTLEKLAIFMLVTNVAYCLSGELPDTWRKYVSSRKTDCVVFLSNFMNHSLYSAAYDRLANSIEGKLKVHEYIDNWEMEDYINCDIFKAFDEAIIRKLKEQLLSDIGEFERYRDIIQARRTKHWYIFFKSEYECIYWAIELFDCWKDVSQNIRQYTPLEFAKRYAEQYYKLDTAYRKFYTSFDRLQNKELLMELRDKVENTYVNGYLNTLSIKWSDSLETLNGNWTIPGMIMQKDFYNAYIKPFKNRKERVFVIISDALRYEVAREFCDMLNKERKGSTEIVYMQGCIPSSTRLGMASLLPHKSITIDEDYKVYVDGISSEGTDNRNKILNNYSQESIAVQFTDVIDMKRDDMRKIFGGKELIYIYHNTIDARGDNNKTEREVFDAVEETFKELMLLINNLVNNVTATNIIITADHGFIYKRGNLMESDKISKGSIEDAYENRRFVLSTNALELDGTLTFDMEYLLGPDTSLKYISPRGVNRFKVQGTGANYVHGGTSLQEILIPVIKFKNDRSKDSKNEVTKVDVKLTSITRKITNTISYLEFFQTEKIEDKRVPLRLKVYFVDEENNRISNENIIIADSKSETYEERSFREKFVLKNRKYDKTKKYYLIMEDEEETVEKIYDKIPFIIDIAISNDDFGF</sequence>